<protein>
    <submittedName>
        <fullName evidence="7">AI-2 transport protein TqsA</fullName>
    </submittedName>
</protein>
<dbReference type="Proteomes" id="UP000250163">
    <property type="component" value="Chromosome MORIYA"/>
</dbReference>
<sequence length="358" mass="38938">MKLILNENSQMRNLVMVAAVIIILGGIKIATPIIIPFLLAVFIAIICNPLVNVITRCRIPRAIAIFVVLIIAITIGLSITSVIGSSVQQLTSNIGDYQSQIRGHYGDLVVFLSKYNINISSDTLLEYFNPGTAVTMVSSMISSLSGVMANIFLILLTVVFMLFEGDVLPKKLHLMFKDPDFKLAQLDKFLDSVNKYVAIKTLVSIATGITVGLMLFIMDVDFYLLWGLIAFLLNYVPNIGSLIAAVPAVILTTLQLGLPEAGAVAAGYVTINLIMGNVIEPRFMGKGLGLSTLIVFLSLIFWGWLLGLVGMLLAVPLTMIVKIGLETINDQNWMSILISSDVDVKKSSDVEVKNNQEA</sequence>
<evidence type="ECO:0000256" key="5">
    <source>
        <dbReference type="ARBA" id="ARBA00023136"/>
    </source>
</evidence>
<feature type="transmembrane region" description="Helical" evidence="6">
    <location>
        <begin position="291"/>
        <end position="315"/>
    </location>
</feature>
<dbReference type="AlphaFoldDB" id="A0A330LWM5"/>
<keyword evidence="3 6" id="KW-0812">Transmembrane</keyword>
<dbReference type="NCBIfam" id="NF008930">
    <property type="entry name" value="PRK12287.1"/>
    <property type="match status" value="1"/>
</dbReference>
<name>A0A330LWM5_9GAMM</name>
<evidence type="ECO:0000256" key="3">
    <source>
        <dbReference type="ARBA" id="ARBA00022692"/>
    </source>
</evidence>
<feature type="transmembrane region" description="Helical" evidence="6">
    <location>
        <begin position="12"/>
        <end position="27"/>
    </location>
</feature>
<dbReference type="PANTHER" id="PTHR21716">
    <property type="entry name" value="TRANSMEMBRANE PROTEIN"/>
    <property type="match status" value="1"/>
</dbReference>
<keyword evidence="5 6" id="KW-0472">Membrane</keyword>
<gene>
    <name evidence="7" type="primary">tqsA</name>
    <name evidence="7" type="ORF">MORIYA_4324</name>
</gene>
<keyword evidence="4 6" id="KW-1133">Transmembrane helix</keyword>
<dbReference type="EMBL" id="LS483250">
    <property type="protein sequence ID" value="SQD80776.1"/>
    <property type="molecule type" value="Genomic_DNA"/>
</dbReference>
<comment type="subcellular location">
    <subcellularLocation>
        <location evidence="1">Membrane</location>
        <topology evidence="1">Multi-pass membrane protein</topology>
    </subcellularLocation>
</comment>
<feature type="transmembrane region" description="Helical" evidence="6">
    <location>
        <begin position="140"/>
        <end position="163"/>
    </location>
</feature>
<feature type="transmembrane region" description="Helical" evidence="6">
    <location>
        <begin position="261"/>
        <end position="279"/>
    </location>
</feature>
<feature type="transmembrane region" description="Helical" evidence="6">
    <location>
        <begin position="197"/>
        <end position="217"/>
    </location>
</feature>
<feature type="transmembrane region" description="Helical" evidence="6">
    <location>
        <begin position="223"/>
        <end position="249"/>
    </location>
</feature>
<comment type="similarity">
    <text evidence="2">Belongs to the autoinducer-2 exporter (AI-2E) (TC 2.A.86) family.</text>
</comment>
<evidence type="ECO:0000256" key="1">
    <source>
        <dbReference type="ARBA" id="ARBA00004141"/>
    </source>
</evidence>
<dbReference type="GO" id="GO:0016020">
    <property type="term" value="C:membrane"/>
    <property type="evidence" value="ECO:0007669"/>
    <property type="project" value="UniProtKB-SubCell"/>
</dbReference>
<dbReference type="InterPro" id="IPR002549">
    <property type="entry name" value="AI-2E-like"/>
</dbReference>
<proteinExistence type="inferred from homology"/>
<evidence type="ECO:0000313" key="8">
    <source>
        <dbReference type="Proteomes" id="UP000250163"/>
    </source>
</evidence>
<keyword evidence="8" id="KW-1185">Reference proteome</keyword>
<dbReference type="Pfam" id="PF01594">
    <property type="entry name" value="AI-2E_transport"/>
    <property type="match status" value="1"/>
</dbReference>
<dbReference type="GO" id="GO:0055085">
    <property type="term" value="P:transmembrane transport"/>
    <property type="evidence" value="ECO:0007669"/>
    <property type="project" value="TreeGrafter"/>
</dbReference>
<evidence type="ECO:0000256" key="6">
    <source>
        <dbReference type="SAM" id="Phobius"/>
    </source>
</evidence>
<feature type="transmembrane region" description="Helical" evidence="6">
    <location>
        <begin position="63"/>
        <end position="83"/>
    </location>
</feature>
<dbReference type="PANTHER" id="PTHR21716:SF64">
    <property type="entry name" value="AI-2 TRANSPORT PROTEIN TQSA"/>
    <property type="match status" value="1"/>
</dbReference>
<evidence type="ECO:0000256" key="4">
    <source>
        <dbReference type="ARBA" id="ARBA00022989"/>
    </source>
</evidence>
<dbReference type="OrthoDB" id="9799225at2"/>
<organism evidence="7 8">
    <name type="scientific">Moritella yayanosii</name>
    <dbReference type="NCBI Taxonomy" id="69539"/>
    <lineage>
        <taxon>Bacteria</taxon>
        <taxon>Pseudomonadati</taxon>
        <taxon>Pseudomonadota</taxon>
        <taxon>Gammaproteobacteria</taxon>
        <taxon>Alteromonadales</taxon>
        <taxon>Moritellaceae</taxon>
        <taxon>Moritella</taxon>
    </lineage>
</organism>
<evidence type="ECO:0000313" key="7">
    <source>
        <dbReference type="EMBL" id="SQD80776.1"/>
    </source>
</evidence>
<evidence type="ECO:0000256" key="2">
    <source>
        <dbReference type="ARBA" id="ARBA00009773"/>
    </source>
</evidence>
<dbReference type="KEGG" id="mya:MORIYA_4324"/>
<feature type="transmembrane region" description="Helical" evidence="6">
    <location>
        <begin position="33"/>
        <end position="51"/>
    </location>
</feature>
<accession>A0A330LWM5</accession>
<dbReference type="RefSeq" id="WP_112718306.1">
    <property type="nucleotide sequence ID" value="NZ_LS483250.1"/>
</dbReference>
<reference evidence="8" key="1">
    <citation type="submission" date="2018-05" db="EMBL/GenBank/DDBJ databases">
        <authorList>
            <person name="Cea G.-C."/>
            <person name="William W."/>
        </authorList>
    </citation>
    <scope>NUCLEOTIDE SEQUENCE [LARGE SCALE GENOMIC DNA]</scope>
    <source>
        <strain evidence="8">DB21MT 5</strain>
    </source>
</reference>